<feature type="transmembrane region" description="Helical" evidence="2">
    <location>
        <begin position="230"/>
        <end position="252"/>
    </location>
</feature>
<keyword evidence="2" id="KW-1133">Transmembrane helix</keyword>
<dbReference type="Proteomes" id="UP000239649">
    <property type="component" value="Unassembled WGS sequence"/>
</dbReference>
<reference evidence="3 4" key="1">
    <citation type="journal article" date="2018" name="Plant J.">
        <title>Genome sequences of Chlorella sorokiniana UTEX 1602 and Micractinium conductrix SAG 241.80: implications to maltose excretion by a green alga.</title>
        <authorList>
            <person name="Arriola M.B."/>
            <person name="Velmurugan N."/>
            <person name="Zhang Y."/>
            <person name="Plunkett M.H."/>
            <person name="Hondzo H."/>
            <person name="Barney B.M."/>
        </authorList>
    </citation>
    <scope>NUCLEOTIDE SEQUENCE [LARGE SCALE GENOMIC DNA]</scope>
    <source>
        <strain evidence="3 4">SAG 241.80</strain>
    </source>
</reference>
<keyword evidence="4" id="KW-1185">Reference proteome</keyword>
<gene>
    <name evidence="3" type="ORF">C2E20_7587</name>
</gene>
<evidence type="ECO:0000256" key="2">
    <source>
        <dbReference type="SAM" id="Phobius"/>
    </source>
</evidence>
<keyword evidence="2" id="KW-0812">Transmembrane</keyword>
<feature type="region of interest" description="Disordered" evidence="1">
    <location>
        <begin position="180"/>
        <end position="202"/>
    </location>
</feature>
<dbReference type="Gene3D" id="1.20.120.20">
    <property type="entry name" value="Apolipoprotein"/>
    <property type="match status" value="1"/>
</dbReference>
<organism evidence="3 4">
    <name type="scientific">Micractinium conductrix</name>
    <dbReference type="NCBI Taxonomy" id="554055"/>
    <lineage>
        <taxon>Eukaryota</taxon>
        <taxon>Viridiplantae</taxon>
        <taxon>Chlorophyta</taxon>
        <taxon>core chlorophytes</taxon>
        <taxon>Trebouxiophyceae</taxon>
        <taxon>Chlorellales</taxon>
        <taxon>Chlorellaceae</taxon>
        <taxon>Chlorella clade</taxon>
        <taxon>Micractinium</taxon>
    </lineage>
</organism>
<proteinExistence type="predicted"/>
<evidence type="ECO:0000313" key="4">
    <source>
        <dbReference type="Proteomes" id="UP000239649"/>
    </source>
</evidence>
<name>A0A2P6V460_9CHLO</name>
<dbReference type="AlphaFoldDB" id="A0A2P6V460"/>
<comment type="caution">
    <text evidence="3">The sequence shown here is derived from an EMBL/GenBank/DDBJ whole genome shotgun (WGS) entry which is preliminary data.</text>
</comment>
<feature type="region of interest" description="Disordered" evidence="1">
    <location>
        <begin position="330"/>
        <end position="353"/>
    </location>
</feature>
<dbReference type="EMBL" id="LHPF02000032">
    <property type="protein sequence ID" value="PSC68876.1"/>
    <property type="molecule type" value="Genomic_DNA"/>
</dbReference>
<accession>A0A2P6V460</accession>
<keyword evidence="2" id="KW-0472">Membrane</keyword>
<protein>
    <submittedName>
        <fullName evidence="3">BDR-repeat family (Plasmid)</fullName>
    </submittedName>
</protein>
<feature type="compositionally biased region" description="Basic and acidic residues" evidence="1">
    <location>
        <begin position="187"/>
        <end position="201"/>
    </location>
</feature>
<evidence type="ECO:0000256" key="1">
    <source>
        <dbReference type="SAM" id="MobiDB-lite"/>
    </source>
</evidence>
<sequence length="353" mass="37633">MFGRFFRSGVADPAAAGARAFSALTAAAGATPAAPRYDLRTLVQVTFGIAAAAAALVTGGLAAVTHLDAKIEATNVKIDATTQDTNNKIDNKIDATINKIDNKIDATINKIDNKIDASTKDTNARFDATNNKIDALGAEVRSSFSALREDMRRRDDRLEQMLGTTRVLEGDVGRLMDAALGRQQQQQRREPPPSAGDERRPAAAGARAFSALTAAAGATPAAPRFDLRTLVQVTFGIAAAAAALVAGGWVAVTHLDAKIEATNVKIDATTQDTNNKIDNKIDATNNKIDALGAEVRSSFSALREDMRRRDDRLEQMLGTTRVLEGDVGRLMDAALGRQQQQQRREPPPSAGDE</sequence>
<evidence type="ECO:0000313" key="3">
    <source>
        <dbReference type="EMBL" id="PSC68876.1"/>
    </source>
</evidence>